<protein>
    <recommendedName>
        <fullName evidence="7">Major facilitator superfamily (MFS) profile domain-containing protein</fullName>
    </recommendedName>
</protein>
<feature type="compositionally biased region" description="Polar residues" evidence="5">
    <location>
        <begin position="1"/>
        <end position="14"/>
    </location>
</feature>
<gene>
    <name evidence="8" type="ORF">NUU61_004398</name>
</gene>
<feature type="transmembrane region" description="Helical" evidence="6">
    <location>
        <begin position="356"/>
        <end position="376"/>
    </location>
</feature>
<keyword evidence="3 6" id="KW-1133">Transmembrane helix</keyword>
<comment type="caution">
    <text evidence="8">The sequence shown here is derived from an EMBL/GenBank/DDBJ whole genome shotgun (WGS) entry which is preliminary data.</text>
</comment>
<keyword evidence="2 6" id="KW-0812">Transmembrane</keyword>
<dbReference type="Proteomes" id="UP001141434">
    <property type="component" value="Unassembled WGS sequence"/>
</dbReference>
<feature type="region of interest" description="Disordered" evidence="5">
    <location>
        <begin position="1"/>
        <end position="79"/>
    </location>
</feature>
<feature type="transmembrane region" description="Helical" evidence="6">
    <location>
        <begin position="151"/>
        <end position="169"/>
    </location>
</feature>
<reference evidence="8" key="1">
    <citation type="submission" date="2022-11" db="EMBL/GenBank/DDBJ databases">
        <authorList>
            <person name="Petersen C."/>
        </authorList>
    </citation>
    <scope>NUCLEOTIDE SEQUENCE</scope>
    <source>
        <strain evidence="8">IBT 34128</strain>
    </source>
</reference>
<evidence type="ECO:0000259" key="7">
    <source>
        <dbReference type="PROSITE" id="PS50850"/>
    </source>
</evidence>
<dbReference type="GO" id="GO:0005886">
    <property type="term" value="C:plasma membrane"/>
    <property type="evidence" value="ECO:0007669"/>
    <property type="project" value="TreeGrafter"/>
</dbReference>
<feature type="transmembrane region" description="Helical" evidence="6">
    <location>
        <begin position="84"/>
        <end position="109"/>
    </location>
</feature>
<evidence type="ECO:0000256" key="6">
    <source>
        <dbReference type="SAM" id="Phobius"/>
    </source>
</evidence>
<evidence type="ECO:0000313" key="9">
    <source>
        <dbReference type="Proteomes" id="UP001141434"/>
    </source>
</evidence>
<evidence type="ECO:0000256" key="1">
    <source>
        <dbReference type="ARBA" id="ARBA00004141"/>
    </source>
</evidence>
<dbReference type="GeneID" id="81394148"/>
<feature type="transmembrane region" description="Helical" evidence="6">
    <location>
        <begin position="455"/>
        <end position="478"/>
    </location>
</feature>
<feature type="transmembrane region" description="Helical" evidence="6">
    <location>
        <begin position="422"/>
        <end position="443"/>
    </location>
</feature>
<feature type="transmembrane region" description="Helical" evidence="6">
    <location>
        <begin position="209"/>
        <end position="229"/>
    </location>
</feature>
<dbReference type="Pfam" id="PF07690">
    <property type="entry name" value="MFS_1"/>
    <property type="match status" value="1"/>
</dbReference>
<feature type="transmembrane region" description="Helical" evidence="6">
    <location>
        <begin position="490"/>
        <end position="512"/>
    </location>
</feature>
<dbReference type="InterPro" id="IPR036259">
    <property type="entry name" value="MFS_trans_sf"/>
</dbReference>
<dbReference type="FunFam" id="1.20.1250.20:FF:000011">
    <property type="entry name" value="MFS multidrug transporter, putative"/>
    <property type="match status" value="1"/>
</dbReference>
<dbReference type="SUPFAM" id="SSF103473">
    <property type="entry name" value="MFS general substrate transporter"/>
    <property type="match status" value="1"/>
</dbReference>
<evidence type="ECO:0000313" key="8">
    <source>
        <dbReference type="EMBL" id="KAJ5102176.1"/>
    </source>
</evidence>
<name>A0A9W9FL26_9EURO</name>
<dbReference type="OrthoDB" id="446368at2759"/>
<evidence type="ECO:0000256" key="3">
    <source>
        <dbReference type="ARBA" id="ARBA00022989"/>
    </source>
</evidence>
<keyword evidence="9" id="KW-1185">Reference proteome</keyword>
<feature type="transmembrane region" description="Helical" evidence="6">
    <location>
        <begin position="397"/>
        <end position="416"/>
    </location>
</feature>
<feature type="transmembrane region" description="Helical" evidence="6">
    <location>
        <begin position="121"/>
        <end position="139"/>
    </location>
</feature>
<proteinExistence type="predicted"/>
<feature type="transmembrane region" description="Helical" evidence="6">
    <location>
        <begin position="317"/>
        <end position="336"/>
    </location>
</feature>
<feature type="transmembrane region" description="Helical" evidence="6">
    <location>
        <begin position="241"/>
        <end position="261"/>
    </location>
</feature>
<dbReference type="InterPro" id="IPR020846">
    <property type="entry name" value="MFS_dom"/>
</dbReference>
<organism evidence="8 9">
    <name type="scientific">Penicillium alfredii</name>
    <dbReference type="NCBI Taxonomy" id="1506179"/>
    <lineage>
        <taxon>Eukaryota</taxon>
        <taxon>Fungi</taxon>
        <taxon>Dikarya</taxon>
        <taxon>Ascomycota</taxon>
        <taxon>Pezizomycotina</taxon>
        <taxon>Eurotiomycetes</taxon>
        <taxon>Eurotiomycetidae</taxon>
        <taxon>Eurotiales</taxon>
        <taxon>Aspergillaceae</taxon>
        <taxon>Penicillium</taxon>
    </lineage>
</organism>
<dbReference type="AlphaFoldDB" id="A0A9W9FL26"/>
<evidence type="ECO:0000256" key="5">
    <source>
        <dbReference type="SAM" id="MobiDB-lite"/>
    </source>
</evidence>
<dbReference type="RefSeq" id="XP_056513007.1">
    <property type="nucleotide sequence ID" value="XM_056654980.1"/>
</dbReference>
<sequence>MSANPFDSTATTPRLSMDHHNTNAEPEADTNGVLAKGLPAEDTDVESGRGSPPEKSTEKDPNLVEWDGPDDPENPQNFPKSRKWAITVSMSLMTVWITFASSVFSTATMVTSEEFGVSTEVMILGTSLVIFGFALGPMFWAPLSELYGRRLPLFFGYAVFIIFQIPVAVAQNLQTIMVSRFLIGVFGCSPLAVVGGAMADLWDPVDRAVAIAMFSSATFQGPVLGPIVGGFITDSHLGWRWTAWITMIASSFFGLIALYIVPETYSPVLLQKRAARLRRETRNWALHSFLDEHQPTMSEIMHKYLLRPIQMLFQEPILFCVTVYLALIYGILYLFFEAYPISFSEERGWTNLGVAGLPFIGIFIGVLLGVALIVYTTKTRFARKLAKHGHVVPEERLIPMMVASVLLPIGLFWFGWTSSPHISWVPQVIAGVPIGMGILVIFMQGLNYIIDVYMMFANSAIAANTLFRSVLGGAFPLFATQMYHNLGVNWASSVLGFITIAMIPIPILFYFYGARIRAMSKFTPKF</sequence>
<dbReference type="CDD" id="cd17323">
    <property type="entry name" value="MFS_Tpo1_MDR_like"/>
    <property type="match status" value="1"/>
</dbReference>
<dbReference type="PROSITE" id="PS50850">
    <property type="entry name" value="MFS"/>
    <property type="match status" value="1"/>
</dbReference>
<feature type="domain" description="Major facilitator superfamily (MFS) profile" evidence="7">
    <location>
        <begin position="86"/>
        <end position="526"/>
    </location>
</feature>
<evidence type="ECO:0000256" key="2">
    <source>
        <dbReference type="ARBA" id="ARBA00022692"/>
    </source>
</evidence>
<comment type="subcellular location">
    <subcellularLocation>
        <location evidence="1">Membrane</location>
        <topology evidence="1">Multi-pass membrane protein</topology>
    </subcellularLocation>
</comment>
<feature type="transmembrane region" description="Helical" evidence="6">
    <location>
        <begin position="181"/>
        <end position="202"/>
    </location>
</feature>
<dbReference type="EMBL" id="JAPMSZ010000005">
    <property type="protein sequence ID" value="KAJ5102176.1"/>
    <property type="molecule type" value="Genomic_DNA"/>
</dbReference>
<evidence type="ECO:0000256" key="4">
    <source>
        <dbReference type="ARBA" id="ARBA00023136"/>
    </source>
</evidence>
<keyword evidence="4 6" id="KW-0472">Membrane</keyword>
<dbReference type="PANTHER" id="PTHR23502">
    <property type="entry name" value="MAJOR FACILITATOR SUPERFAMILY"/>
    <property type="match status" value="1"/>
</dbReference>
<dbReference type="Gene3D" id="1.20.1250.20">
    <property type="entry name" value="MFS general substrate transporter like domains"/>
    <property type="match status" value="1"/>
</dbReference>
<accession>A0A9W9FL26</accession>
<dbReference type="InterPro" id="IPR011701">
    <property type="entry name" value="MFS"/>
</dbReference>
<reference evidence="8" key="2">
    <citation type="journal article" date="2023" name="IMA Fungus">
        <title>Comparative genomic study of the Penicillium genus elucidates a diverse pangenome and 15 lateral gene transfer events.</title>
        <authorList>
            <person name="Petersen C."/>
            <person name="Sorensen T."/>
            <person name="Nielsen M.R."/>
            <person name="Sondergaard T.E."/>
            <person name="Sorensen J.L."/>
            <person name="Fitzpatrick D.A."/>
            <person name="Frisvad J.C."/>
            <person name="Nielsen K.L."/>
        </authorList>
    </citation>
    <scope>NUCLEOTIDE SEQUENCE</scope>
    <source>
        <strain evidence="8">IBT 34128</strain>
    </source>
</reference>
<dbReference type="GO" id="GO:0022857">
    <property type="term" value="F:transmembrane transporter activity"/>
    <property type="evidence" value="ECO:0007669"/>
    <property type="project" value="InterPro"/>
</dbReference>
<dbReference type="PANTHER" id="PTHR23502:SF47">
    <property type="entry name" value="MAJOR FACILITATOR SUPERFAMILY (MFS) PROFILE DOMAIN-CONTAINING PROTEIN-RELATED"/>
    <property type="match status" value="1"/>
</dbReference>